<comment type="function">
    <text evidence="1 6">Assembles around the rod to form the L-ring and probably protects the motor/basal body from shearing forces during rotation.</text>
</comment>
<comment type="caution">
    <text evidence="7">The sequence shown here is derived from an EMBL/GenBank/DDBJ whole genome shotgun (WGS) entry which is preliminary data.</text>
</comment>
<comment type="subcellular location">
    <subcellularLocation>
        <location evidence="2 6">Bacterial flagellum basal body</location>
    </subcellularLocation>
</comment>
<comment type="subunit">
    <text evidence="6">The basal body constitutes a major portion of the flagellar organelle and consists of four rings (L,P,S, and M) mounted on a central rod.</text>
</comment>
<keyword evidence="7" id="KW-0966">Cell projection</keyword>
<dbReference type="PANTHER" id="PTHR30381:SF0">
    <property type="entry name" value="FLAGELLAR P-RING PROTEIN"/>
    <property type="match status" value="1"/>
</dbReference>
<dbReference type="InterPro" id="IPR001782">
    <property type="entry name" value="Flag_FlgI"/>
</dbReference>
<dbReference type="PRINTS" id="PR01010">
    <property type="entry name" value="FLGPRINGFLGI"/>
</dbReference>
<dbReference type="Pfam" id="PF02119">
    <property type="entry name" value="FlgI"/>
    <property type="match status" value="1"/>
</dbReference>
<dbReference type="EMBL" id="JAUYVT010000004">
    <property type="protein sequence ID" value="MDP2564349.1"/>
    <property type="molecule type" value="Genomic_DNA"/>
</dbReference>
<feature type="chain" id="PRO_5044910691" description="Flagellar P-ring protein" evidence="6">
    <location>
        <begin position="20"/>
        <end position="356"/>
    </location>
</feature>
<evidence type="ECO:0000256" key="4">
    <source>
        <dbReference type="ARBA" id="ARBA00022729"/>
    </source>
</evidence>
<gene>
    <name evidence="6" type="primary">flgI</name>
    <name evidence="7" type="ORF">Q8W34_06865</name>
</gene>
<feature type="signal peptide" evidence="6">
    <location>
        <begin position="1"/>
        <end position="19"/>
    </location>
</feature>
<comment type="similarity">
    <text evidence="3 6">Belongs to the FlgI family.</text>
</comment>
<keyword evidence="5 6" id="KW-0975">Bacterial flagellum</keyword>
<keyword evidence="4 6" id="KW-0732">Signal</keyword>
<evidence type="ECO:0000313" key="7">
    <source>
        <dbReference type="EMBL" id="MDP2564349.1"/>
    </source>
</evidence>
<keyword evidence="7" id="KW-0969">Cilium</keyword>
<evidence type="ECO:0000256" key="2">
    <source>
        <dbReference type="ARBA" id="ARBA00004117"/>
    </source>
</evidence>
<proteinExistence type="inferred from homology"/>
<dbReference type="HAMAP" id="MF_00416">
    <property type="entry name" value="FlgI"/>
    <property type="match status" value="1"/>
</dbReference>
<keyword evidence="8" id="KW-1185">Reference proteome</keyword>
<accession>A0ABT9FC39</accession>
<evidence type="ECO:0000256" key="5">
    <source>
        <dbReference type="ARBA" id="ARBA00023143"/>
    </source>
</evidence>
<evidence type="ECO:0000313" key="8">
    <source>
        <dbReference type="Proteomes" id="UP001177212"/>
    </source>
</evidence>
<evidence type="ECO:0000256" key="6">
    <source>
        <dbReference type="HAMAP-Rule" id="MF_00416"/>
    </source>
</evidence>
<reference evidence="7" key="1">
    <citation type="submission" date="2023-07" db="EMBL/GenBank/DDBJ databases">
        <title>Genome content predicts the carbon catabolic preferences of heterotrophic bacteria.</title>
        <authorList>
            <person name="Gralka M."/>
        </authorList>
    </citation>
    <scope>NUCLEOTIDE SEQUENCE</scope>
    <source>
        <strain evidence="7">4G09</strain>
    </source>
</reference>
<name>A0ABT9FC39_9GAMM</name>
<sequence precursor="true">MIRLIFVLSVVVLSLKSFAGTVSDLAVIDGIRDNQLVGYGLVVGLDGTGDKSAFTQSSLEAYLRNNGIKLPSNVSVKSKNVAAVTVTASLPSFASVGQRLDVTVSSLGDAKSLRGGMLILTPLKGVDSNVYALAQGNLLVGGMDASGADGSKISINISSVGRIPSGATVEVPFEAKLVHEGDVTLNLKSPSFLLAGSMVDALNEDFGYPVAHAANHSKVIVKAPDAELDLVSFIGRVQSVFVSEPKDAAKVIVNSRTGTVVITETVTVSPVAITHGGITLEVKEDPEVALLNDNVEQDTDIAITNEQKRLFELKQGANLNDIVDSFNDMGLAPSDLVAILEALKSSGSLKADLEII</sequence>
<dbReference type="RefSeq" id="WP_305471629.1">
    <property type="nucleotide sequence ID" value="NZ_JAUYVT010000004.1"/>
</dbReference>
<dbReference type="PANTHER" id="PTHR30381">
    <property type="entry name" value="FLAGELLAR P-RING PERIPLASMIC PROTEIN FLGI"/>
    <property type="match status" value="1"/>
</dbReference>
<organism evidence="7 8">
    <name type="scientific">Pseudoalteromonas marina</name>
    <dbReference type="NCBI Taxonomy" id="267375"/>
    <lineage>
        <taxon>Bacteria</taxon>
        <taxon>Pseudomonadati</taxon>
        <taxon>Pseudomonadota</taxon>
        <taxon>Gammaproteobacteria</taxon>
        <taxon>Alteromonadales</taxon>
        <taxon>Pseudoalteromonadaceae</taxon>
        <taxon>Pseudoalteromonas</taxon>
    </lineage>
</organism>
<dbReference type="Proteomes" id="UP001177212">
    <property type="component" value="Unassembled WGS sequence"/>
</dbReference>
<evidence type="ECO:0000256" key="1">
    <source>
        <dbReference type="ARBA" id="ARBA00002591"/>
    </source>
</evidence>
<keyword evidence="7" id="KW-0282">Flagellum</keyword>
<dbReference type="NCBIfam" id="NF003676">
    <property type="entry name" value="PRK05303.1"/>
    <property type="match status" value="1"/>
</dbReference>
<protein>
    <recommendedName>
        <fullName evidence="6">Flagellar P-ring protein</fullName>
    </recommendedName>
    <alternativeName>
        <fullName evidence="6">Basal body P-ring protein</fullName>
    </alternativeName>
</protein>
<evidence type="ECO:0000256" key="3">
    <source>
        <dbReference type="ARBA" id="ARBA00008994"/>
    </source>
</evidence>